<protein>
    <submittedName>
        <fullName evidence="3">Ribose 5-phosphate isomerase B</fullName>
    </submittedName>
</protein>
<comment type="caution">
    <text evidence="3">The sequence shown here is derived from an EMBL/GenBank/DDBJ whole genome shotgun (WGS) entry which is preliminary data.</text>
</comment>
<dbReference type="InterPro" id="IPR003500">
    <property type="entry name" value="RpiB_LacA_LacB"/>
</dbReference>
<dbReference type="PANTHER" id="PTHR30345:SF0">
    <property type="entry name" value="DNA DAMAGE-REPAIR_TOLERATION PROTEIN DRT102"/>
    <property type="match status" value="1"/>
</dbReference>
<evidence type="ECO:0000256" key="2">
    <source>
        <dbReference type="ARBA" id="ARBA00023235"/>
    </source>
</evidence>
<evidence type="ECO:0000313" key="3">
    <source>
        <dbReference type="EMBL" id="GAA0865368.1"/>
    </source>
</evidence>
<dbReference type="InterPro" id="IPR036569">
    <property type="entry name" value="RpiB_LacA_LacB_sf"/>
</dbReference>
<accession>A0ABP3XID8</accession>
<dbReference type="InterPro" id="IPR004785">
    <property type="entry name" value="RpiB"/>
</dbReference>
<sequence length="148" mass="15995">MKIGLGSDHGGYNLKEEIKKHLASKGIEVIDFGTENGVDSVDYPIYGEKVAKAVISKDADYGILCCGTGIGISLAANKVKGIRCAVVSDTFSAKMSKAHNNANMLSLGERVIGKGLALEIVDAWLNTEFEGERHLRRVNMLNDIEQNN</sequence>
<dbReference type="GO" id="GO:0016853">
    <property type="term" value="F:isomerase activity"/>
    <property type="evidence" value="ECO:0007669"/>
    <property type="project" value="UniProtKB-KW"/>
</dbReference>
<dbReference type="PANTHER" id="PTHR30345">
    <property type="entry name" value="RIBOSE-5-PHOSPHATE ISOMERASE B"/>
    <property type="match status" value="1"/>
</dbReference>
<gene>
    <name evidence="3" type="primary">rpiB</name>
    <name evidence="3" type="ORF">GCM10008917_22570</name>
</gene>
<evidence type="ECO:0000256" key="1">
    <source>
        <dbReference type="ARBA" id="ARBA00008754"/>
    </source>
</evidence>
<evidence type="ECO:0000313" key="4">
    <source>
        <dbReference type="Proteomes" id="UP001400965"/>
    </source>
</evidence>
<keyword evidence="4" id="KW-1185">Reference proteome</keyword>
<dbReference type="NCBIfam" id="TIGR00689">
    <property type="entry name" value="rpiB_lacA_lacB"/>
    <property type="match status" value="1"/>
</dbReference>
<comment type="similarity">
    <text evidence="1">Belongs to the LacAB/RpiB family.</text>
</comment>
<dbReference type="SUPFAM" id="SSF89623">
    <property type="entry name" value="Ribose/Galactose isomerase RpiB/AlsB"/>
    <property type="match status" value="1"/>
</dbReference>
<proteinExistence type="inferred from homology"/>
<organism evidence="3 4">
    <name type="scientific">Paraclostridium tenue</name>
    <dbReference type="NCBI Taxonomy" id="1737"/>
    <lineage>
        <taxon>Bacteria</taxon>
        <taxon>Bacillati</taxon>
        <taxon>Bacillota</taxon>
        <taxon>Clostridia</taxon>
        <taxon>Peptostreptococcales</taxon>
        <taxon>Peptostreptococcaceae</taxon>
        <taxon>Paraclostridium</taxon>
    </lineage>
</organism>
<dbReference type="RefSeq" id="WP_346046035.1">
    <property type="nucleotide sequence ID" value="NZ_BAAACP010000014.1"/>
</dbReference>
<name>A0ABP3XID8_9FIRM</name>
<dbReference type="EMBL" id="BAAACP010000014">
    <property type="protein sequence ID" value="GAA0865368.1"/>
    <property type="molecule type" value="Genomic_DNA"/>
</dbReference>
<dbReference type="Gene3D" id="3.40.1400.10">
    <property type="entry name" value="Sugar-phosphate isomerase, RpiB/LacA/LacB"/>
    <property type="match status" value="1"/>
</dbReference>
<reference evidence="4" key="1">
    <citation type="journal article" date="2019" name="Int. J. Syst. Evol. Microbiol.">
        <title>The Global Catalogue of Microorganisms (GCM) 10K type strain sequencing project: providing services to taxonomists for standard genome sequencing and annotation.</title>
        <authorList>
            <consortium name="The Broad Institute Genomics Platform"/>
            <consortium name="The Broad Institute Genome Sequencing Center for Infectious Disease"/>
            <person name="Wu L."/>
            <person name="Ma J."/>
        </authorList>
    </citation>
    <scope>NUCLEOTIDE SEQUENCE [LARGE SCALE GENOMIC DNA]</scope>
    <source>
        <strain evidence="4">JCM 6486</strain>
    </source>
</reference>
<dbReference type="Proteomes" id="UP001400965">
    <property type="component" value="Unassembled WGS sequence"/>
</dbReference>
<dbReference type="NCBIfam" id="NF004051">
    <property type="entry name" value="PRK05571.1"/>
    <property type="match status" value="1"/>
</dbReference>
<dbReference type="Pfam" id="PF02502">
    <property type="entry name" value="LacAB_rpiB"/>
    <property type="match status" value="1"/>
</dbReference>
<keyword evidence="2 3" id="KW-0413">Isomerase</keyword>
<dbReference type="NCBIfam" id="TIGR01120">
    <property type="entry name" value="rpiB"/>
    <property type="match status" value="1"/>
</dbReference>
<dbReference type="PIRSF" id="PIRSF005384">
    <property type="entry name" value="RpiB_LacA_B"/>
    <property type="match status" value="1"/>
</dbReference>